<dbReference type="Pfam" id="PF10536">
    <property type="entry name" value="PMD"/>
    <property type="match status" value="1"/>
</dbReference>
<dbReference type="EMBL" id="KE344967">
    <property type="protein sequence ID" value="EXB88473.1"/>
    <property type="molecule type" value="Genomic_DNA"/>
</dbReference>
<evidence type="ECO:0000259" key="2">
    <source>
        <dbReference type="Pfam" id="PF10536"/>
    </source>
</evidence>
<name>W9RR18_9ROSA</name>
<gene>
    <name evidence="3" type="ORF">L484_001955</name>
</gene>
<keyword evidence="4" id="KW-1185">Reference proteome</keyword>
<evidence type="ECO:0000256" key="1">
    <source>
        <dbReference type="SAM" id="MobiDB-lite"/>
    </source>
</evidence>
<feature type="region of interest" description="Disordered" evidence="1">
    <location>
        <begin position="463"/>
        <end position="485"/>
    </location>
</feature>
<dbReference type="AlphaFoldDB" id="W9RR18"/>
<dbReference type="PANTHER" id="PTHR46033">
    <property type="entry name" value="PROTEIN MAIN-LIKE 2"/>
    <property type="match status" value="1"/>
</dbReference>
<evidence type="ECO:0000313" key="4">
    <source>
        <dbReference type="Proteomes" id="UP000030645"/>
    </source>
</evidence>
<dbReference type="InterPro" id="IPR044824">
    <property type="entry name" value="MAIN-like"/>
</dbReference>
<dbReference type="InterPro" id="IPR019557">
    <property type="entry name" value="AminoTfrase-like_pln_mobile"/>
</dbReference>
<feature type="domain" description="Aminotransferase-like plant mobile" evidence="2">
    <location>
        <begin position="118"/>
        <end position="336"/>
    </location>
</feature>
<dbReference type="PANTHER" id="PTHR46033:SF16">
    <property type="entry name" value="AMINOTRANSFERASE-LIKE PLANT MOBILE DOMAIN-CONTAINING PROTEIN"/>
    <property type="match status" value="1"/>
</dbReference>
<sequence length="517" mass="58796">MAQNLAITDPFFCDLPIEAVNEGDDHDSRFFFSDSSRRSFLGSPQIDLAAAHLAFRRHPRDLDLLSIEFSDHRPYLEAFRHLTRACFHHHRQRLAEAGILRPIWAAAHLFTDISPRALKELILRWSPPSKAFWRSGGWTTPSGEDVDSLAELSFEDDKNLVNMSFGPNEVLLFDQLQKMTTALTNLGRELYMSNWMSFLQRSVKADSVPFLTGVLCVWLQLFICPSKSNILHPRVYRLACCLSAGHKIPLGSLFLGNIYLELDGIIKSFLDGALHVSTSLNAQFLMLFIFERFPTVAPARNASTHSLVDYFDPEFFDSSFPRAILWHNVKVDPNMSIELALNHTALYCERPYLSRYSNIASVTYPGIVRDVGCFMSKNIISHAHFETWIATLLPHAVVQDTESMNVDLVIELPEIDTLMWNRLDISSDVVLFDVDAILKDKSPVEDNDSDILVEDDKEDYVEEDIDDYEDDSDINEGDDNQDISSDDEYKLCSAIIHSMPHLDDIVEVKGRLRVTKS</sequence>
<dbReference type="GO" id="GO:0010073">
    <property type="term" value="P:meristem maintenance"/>
    <property type="evidence" value="ECO:0007669"/>
    <property type="project" value="InterPro"/>
</dbReference>
<protein>
    <recommendedName>
        <fullName evidence="2">Aminotransferase-like plant mobile domain-containing protein</fullName>
    </recommendedName>
</protein>
<proteinExistence type="predicted"/>
<dbReference type="Proteomes" id="UP000030645">
    <property type="component" value="Unassembled WGS sequence"/>
</dbReference>
<reference evidence="4" key="1">
    <citation type="submission" date="2013-01" db="EMBL/GenBank/DDBJ databases">
        <title>Draft Genome Sequence of a Mulberry Tree, Morus notabilis C.K. Schneid.</title>
        <authorList>
            <person name="He N."/>
            <person name="Zhao S."/>
        </authorList>
    </citation>
    <scope>NUCLEOTIDE SEQUENCE</scope>
</reference>
<accession>W9RR18</accession>
<evidence type="ECO:0000313" key="3">
    <source>
        <dbReference type="EMBL" id="EXB88473.1"/>
    </source>
</evidence>
<organism evidence="3 4">
    <name type="scientific">Morus notabilis</name>
    <dbReference type="NCBI Taxonomy" id="981085"/>
    <lineage>
        <taxon>Eukaryota</taxon>
        <taxon>Viridiplantae</taxon>
        <taxon>Streptophyta</taxon>
        <taxon>Embryophyta</taxon>
        <taxon>Tracheophyta</taxon>
        <taxon>Spermatophyta</taxon>
        <taxon>Magnoliopsida</taxon>
        <taxon>eudicotyledons</taxon>
        <taxon>Gunneridae</taxon>
        <taxon>Pentapetalae</taxon>
        <taxon>rosids</taxon>
        <taxon>fabids</taxon>
        <taxon>Rosales</taxon>
        <taxon>Moraceae</taxon>
        <taxon>Moreae</taxon>
        <taxon>Morus</taxon>
    </lineage>
</organism>